<reference evidence="2" key="1">
    <citation type="submission" date="2018-03" db="EMBL/GenBank/DDBJ databases">
        <authorList>
            <person name="Sun L."/>
            <person name="Liu H."/>
            <person name="Chen W."/>
            <person name="Huang K."/>
            <person name="Liu W."/>
            <person name="Gao X."/>
        </authorList>
    </citation>
    <scope>NUCLEOTIDE SEQUENCE [LARGE SCALE GENOMIC DNA]</scope>
    <source>
        <strain evidence="2">SH9</strain>
    </source>
</reference>
<dbReference type="Proteomes" id="UP000239772">
    <property type="component" value="Unassembled WGS sequence"/>
</dbReference>
<evidence type="ECO:0000313" key="2">
    <source>
        <dbReference type="Proteomes" id="UP000239772"/>
    </source>
</evidence>
<gene>
    <name evidence="1" type="ORF">SLNSH_05370</name>
</gene>
<accession>A0A2T1HX90</accession>
<dbReference type="AlphaFoldDB" id="A0A2T1HX90"/>
<comment type="caution">
    <text evidence="1">The sequence shown here is derived from an EMBL/GenBank/DDBJ whole genome shotgun (WGS) entry which is preliminary data.</text>
</comment>
<organism evidence="1 2">
    <name type="scientific">Alsobacter soli</name>
    <dbReference type="NCBI Taxonomy" id="2109933"/>
    <lineage>
        <taxon>Bacteria</taxon>
        <taxon>Pseudomonadati</taxon>
        <taxon>Pseudomonadota</taxon>
        <taxon>Alphaproteobacteria</taxon>
        <taxon>Hyphomicrobiales</taxon>
        <taxon>Alsobacteraceae</taxon>
        <taxon>Alsobacter</taxon>
    </lineage>
</organism>
<protein>
    <submittedName>
        <fullName evidence="1">Uncharacterized protein</fullName>
    </submittedName>
</protein>
<name>A0A2T1HX90_9HYPH</name>
<keyword evidence="2" id="KW-1185">Reference proteome</keyword>
<dbReference type="EMBL" id="PVZS01000004">
    <property type="protein sequence ID" value="PSC06225.1"/>
    <property type="molecule type" value="Genomic_DNA"/>
</dbReference>
<sequence>MGVVHMDRTAVLQSELAYVMGCLCFCAETLAQLGQRELAEDVAEACAALKPALSQGQVASGGSLH</sequence>
<evidence type="ECO:0000313" key="1">
    <source>
        <dbReference type="EMBL" id="PSC06225.1"/>
    </source>
</evidence>
<proteinExistence type="predicted"/>